<evidence type="ECO:0000313" key="1">
    <source>
        <dbReference type="EMBL" id="TYL35851.1"/>
    </source>
</evidence>
<organism evidence="1 2">
    <name type="scientific">Natronococcus pandeyae</name>
    <dbReference type="NCBI Taxonomy" id="2055836"/>
    <lineage>
        <taxon>Archaea</taxon>
        <taxon>Methanobacteriati</taxon>
        <taxon>Methanobacteriota</taxon>
        <taxon>Stenosarchaea group</taxon>
        <taxon>Halobacteria</taxon>
        <taxon>Halobacteriales</taxon>
        <taxon>Natrialbaceae</taxon>
        <taxon>Natronococcus</taxon>
    </lineage>
</organism>
<comment type="caution">
    <text evidence="1">The sequence shown here is derived from an EMBL/GenBank/DDBJ whole genome shotgun (WGS) entry which is preliminary data.</text>
</comment>
<dbReference type="AlphaFoldDB" id="A0A8J8PXZ4"/>
<proteinExistence type="predicted"/>
<name>A0A8J8PXZ4_9EURY</name>
<reference evidence="1" key="1">
    <citation type="submission" date="2017-11" db="EMBL/GenBank/DDBJ databases">
        <authorList>
            <person name="Kajale S.C."/>
            <person name="Sharma A."/>
        </authorList>
    </citation>
    <scope>NUCLEOTIDE SEQUENCE</scope>
    <source>
        <strain evidence="1">LS1_42</strain>
    </source>
</reference>
<gene>
    <name evidence="1" type="ORF">CV102_25620</name>
</gene>
<protein>
    <submittedName>
        <fullName evidence="1">Uncharacterized protein</fullName>
    </submittedName>
</protein>
<dbReference type="Proteomes" id="UP000766904">
    <property type="component" value="Unassembled WGS sequence"/>
</dbReference>
<evidence type="ECO:0000313" key="2">
    <source>
        <dbReference type="Proteomes" id="UP000766904"/>
    </source>
</evidence>
<dbReference type="EMBL" id="PHNJ01000031">
    <property type="protein sequence ID" value="TYL35851.1"/>
    <property type="molecule type" value="Genomic_DNA"/>
</dbReference>
<accession>A0A8J8PXZ4</accession>
<keyword evidence="2" id="KW-1185">Reference proteome</keyword>
<sequence>MELRITNDADLHNNRAGAVSAVELEEGQLVGLNASGQIVEADADSAAPVKAVGVSLTDVMDLDARAELEPAFRATLEAQRTLVGKDRVAFADHGIDLIDLDEGSSFTPGEPVYLAVGGGFTSVAPDDGAGELVQVVGYALTEDKIRLSIQF</sequence>